<keyword evidence="1" id="KW-0534">Nitrate assimilation</keyword>
<dbReference type="InterPro" id="IPR036411">
    <property type="entry name" value="TorD-like_sf"/>
</dbReference>
<dbReference type="AlphaFoldDB" id="K6XFV3"/>
<dbReference type="SUPFAM" id="SSF89155">
    <property type="entry name" value="TorD-like"/>
    <property type="match status" value="1"/>
</dbReference>
<name>K6XFV3_9MICO</name>
<dbReference type="NCBIfam" id="TIGR00684">
    <property type="entry name" value="narJ"/>
    <property type="match status" value="1"/>
</dbReference>
<dbReference type="OrthoDB" id="4307003at2"/>
<dbReference type="InterPro" id="IPR003765">
    <property type="entry name" value="NO3_reductase_chaperone_NarJ"/>
</dbReference>
<gene>
    <name evidence="3" type="primary">narJ</name>
    <name evidence="3" type="ORF">KILIM_079_00170</name>
</gene>
<organism evidence="3 4">
    <name type="scientific">Kineosphaera limosa NBRC 100340</name>
    <dbReference type="NCBI Taxonomy" id="1184609"/>
    <lineage>
        <taxon>Bacteria</taxon>
        <taxon>Bacillati</taxon>
        <taxon>Actinomycetota</taxon>
        <taxon>Actinomycetes</taxon>
        <taxon>Micrococcales</taxon>
        <taxon>Dermatophilaceae</taxon>
        <taxon>Kineosphaera</taxon>
    </lineage>
</organism>
<feature type="region of interest" description="Disordered" evidence="2">
    <location>
        <begin position="243"/>
        <end position="262"/>
    </location>
</feature>
<dbReference type="Pfam" id="PF02613">
    <property type="entry name" value="Nitrate_red_del"/>
    <property type="match status" value="1"/>
</dbReference>
<reference evidence="3 4" key="1">
    <citation type="submission" date="2012-08" db="EMBL/GenBank/DDBJ databases">
        <title>Whole genome shotgun sequence of Kineosphaera limosa NBRC 100340.</title>
        <authorList>
            <person name="Yoshida I."/>
            <person name="Isaki S."/>
            <person name="Hosoyama A."/>
            <person name="Tsuchikane K."/>
            <person name="Katsumata H."/>
            <person name="Ando Y."/>
            <person name="Ohji S."/>
            <person name="Hamada M."/>
            <person name="Tamura T."/>
            <person name="Yamazoe A."/>
            <person name="Yamazaki S."/>
            <person name="Fujita N."/>
        </authorList>
    </citation>
    <scope>NUCLEOTIDE SEQUENCE [LARGE SCALE GENOMIC DNA]</scope>
    <source>
        <strain evidence="3 4">NBRC 100340</strain>
    </source>
</reference>
<dbReference type="Proteomes" id="UP000008366">
    <property type="component" value="Unassembled WGS sequence"/>
</dbReference>
<dbReference type="GO" id="GO:0042128">
    <property type="term" value="P:nitrate assimilation"/>
    <property type="evidence" value="ECO:0007669"/>
    <property type="project" value="UniProtKB-KW"/>
</dbReference>
<keyword evidence="4" id="KW-1185">Reference proteome</keyword>
<dbReference type="Gene3D" id="1.10.3480.10">
    <property type="entry name" value="TorD-like"/>
    <property type="match status" value="1"/>
</dbReference>
<dbReference type="GO" id="GO:0051131">
    <property type="term" value="P:chaperone-mediated protein complex assembly"/>
    <property type="evidence" value="ECO:0007669"/>
    <property type="project" value="InterPro"/>
</dbReference>
<feature type="region of interest" description="Disordered" evidence="2">
    <location>
        <begin position="1"/>
        <end position="45"/>
    </location>
</feature>
<proteinExistence type="predicted"/>
<dbReference type="GO" id="GO:0051082">
    <property type="term" value="F:unfolded protein binding"/>
    <property type="evidence" value="ECO:0007669"/>
    <property type="project" value="InterPro"/>
</dbReference>
<evidence type="ECO:0000256" key="2">
    <source>
        <dbReference type="SAM" id="MobiDB-lite"/>
    </source>
</evidence>
<dbReference type="InterPro" id="IPR020945">
    <property type="entry name" value="DMSO/NO3_reduct_chaperone"/>
</dbReference>
<protein>
    <submittedName>
        <fullName evidence="3">Nitrate reductase delta subunit</fullName>
    </submittedName>
</protein>
<dbReference type="STRING" id="1184609.KILIM_079_00170"/>
<dbReference type="RefSeq" id="WP_006594251.1">
    <property type="nucleotide sequence ID" value="NZ_BAHD01000079.1"/>
</dbReference>
<dbReference type="PANTHER" id="PTHR43680">
    <property type="entry name" value="NITRATE REDUCTASE MOLYBDENUM COFACTOR ASSEMBLY CHAPERONE"/>
    <property type="match status" value="1"/>
</dbReference>
<evidence type="ECO:0000313" key="3">
    <source>
        <dbReference type="EMBL" id="GAB97719.1"/>
    </source>
</evidence>
<evidence type="ECO:0000313" key="4">
    <source>
        <dbReference type="Proteomes" id="UP000008366"/>
    </source>
</evidence>
<evidence type="ECO:0000256" key="1">
    <source>
        <dbReference type="ARBA" id="ARBA00023063"/>
    </source>
</evidence>
<dbReference type="eggNOG" id="COG2180">
    <property type="taxonomic scope" value="Bacteria"/>
</dbReference>
<dbReference type="GO" id="GO:0016530">
    <property type="term" value="F:metallochaperone activity"/>
    <property type="evidence" value="ECO:0007669"/>
    <property type="project" value="TreeGrafter"/>
</dbReference>
<comment type="caution">
    <text evidence="3">The sequence shown here is derived from an EMBL/GenBank/DDBJ whole genome shotgun (WGS) entry which is preliminary data.</text>
</comment>
<accession>K6XFV3</accession>
<dbReference type="EMBL" id="BAHD01000079">
    <property type="protein sequence ID" value="GAB97719.1"/>
    <property type="molecule type" value="Genomic_DNA"/>
</dbReference>
<dbReference type="PANTHER" id="PTHR43680:SF2">
    <property type="entry name" value="NITRATE REDUCTASE MOLYBDENUM COFACTOR ASSEMBLY CHAPERONE NARJ"/>
    <property type="match status" value="1"/>
</dbReference>
<sequence length="262" mass="28613">MRIPLTLLRRPPKPAQPLRDPGYSGEPGAIGSRGPARAPAHERTAGVRVDEATRQLYQVLSLVLDYPGPQLRERLPLLVEVVQELSRGRGAVARSAAALSPLLEHLAATPAEELERAYVETFDLRRRCCLHLSYYGYGDTRKRGMALLDIKQAYQASGVDLEDDELPDHLCVLLEFTATVDPPVGRVLLLDHRPGIELLRISLADRHSPYLAAVEALTGTFPTMVGSDRDAVAALIANGPPDEEVGMEAYQSGSYADESVRS</sequence>